<dbReference type="Proteomes" id="UP000585579">
    <property type="component" value="Unassembled WGS sequence"/>
</dbReference>
<dbReference type="Pfam" id="PF11387">
    <property type="entry name" value="DUF2795"/>
    <property type="match status" value="1"/>
</dbReference>
<dbReference type="GeneID" id="53686919"/>
<dbReference type="KEGG" id="mfz:AOB57_002300"/>
<sequence length="66" mass="7402">MTGRGMGYPASRDDLVKFAEGKQASSDVLDLLRGIPEIEYNTPDDVTKEIERLESERVRPPKPKAQ</sequence>
<gene>
    <name evidence="1" type="ORF">AOB57_002300</name>
    <name evidence="2" type="ORF">GX302_10140</name>
</gene>
<dbReference type="EMBL" id="JAAYQL010000060">
    <property type="protein sequence ID" value="NLK33160.1"/>
    <property type="molecule type" value="Genomic_DNA"/>
</dbReference>
<keyword evidence="3" id="KW-1185">Reference proteome</keyword>
<evidence type="ECO:0000313" key="2">
    <source>
        <dbReference type="EMBL" id="NLK33160.1"/>
    </source>
</evidence>
<accession>A0A660HPG9</accession>
<organism evidence="1 3">
    <name type="scientific">Methanosarcina flavescens</name>
    <dbReference type="NCBI Taxonomy" id="1715806"/>
    <lineage>
        <taxon>Archaea</taxon>
        <taxon>Methanobacteriati</taxon>
        <taxon>Methanobacteriota</taxon>
        <taxon>Stenosarchaea group</taxon>
        <taxon>Methanomicrobia</taxon>
        <taxon>Methanosarcinales</taxon>
        <taxon>Methanosarcinaceae</taxon>
        <taxon>Methanosarcina</taxon>
    </lineage>
</organism>
<reference evidence="2 4" key="3">
    <citation type="journal article" date="2020" name="Biotechnol. Biofuels">
        <title>New insights from the biogas microbiome by comprehensive genome-resolved metagenomics of nearly 1600 species originating from multiple anaerobic digesters.</title>
        <authorList>
            <person name="Campanaro S."/>
            <person name="Treu L."/>
            <person name="Rodriguez-R L.M."/>
            <person name="Kovalovszki A."/>
            <person name="Ziels R.M."/>
            <person name="Maus I."/>
            <person name="Zhu X."/>
            <person name="Kougias P.G."/>
            <person name="Basile A."/>
            <person name="Luo G."/>
            <person name="Schluter A."/>
            <person name="Konstantinidis K.T."/>
            <person name="Angelidaki I."/>
        </authorList>
    </citation>
    <scope>NUCLEOTIDE SEQUENCE [LARGE SCALE GENOMIC DNA]</scope>
    <source>
        <strain evidence="2">AS22ysBPME_46</strain>
    </source>
</reference>
<dbReference type="Proteomes" id="UP000053087">
    <property type="component" value="Chromosome"/>
</dbReference>
<protein>
    <submittedName>
        <fullName evidence="1">DUF2795 domain-containing protein</fullName>
    </submittedName>
</protein>
<proteinExistence type="predicted"/>
<name>A0A660HPG9_9EURY</name>
<evidence type="ECO:0000313" key="4">
    <source>
        <dbReference type="Proteomes" id="UP000585579"/>
    </source>
</evidence>
<evidence type="ECO:0000313" key="3">
    <source>
        <dbReference type="Proteomes" id="UP000053087"/>
    </source>
</evidence>
<evidence type="ECO:0000313" key="1">
    <source>
        <dbReference type="EMBL" id="AYK14177.1"/>
    </source>
</evidence>
<dbReference type="AlphaFoldDB" id="A0A660HPG9"/>
<reference evidence="1" key="2">
    <citation type="submission" date="2018-10" db="EMBL/GenBank/DDBJ databases">
        <authorList>
            <person name="Fischer M.A."/>
            <person name="Kern T."/>
            <person name="Deppenmeier U."/>
            <person name="Schmitz R.A."/>
            <person name="Rother M."/>
        </authorList>
    </citation>
    <scope>NUCLEOTIDE SEQUENCE</scope>
    <source>
        <strain evidence="1">E03.2</strain>
    </source>
</reference>
<dbReference type="RefSeq" id="WP_054297786.1">
    <property type="nucleotide sequence ID" value="NZ_CP032683.1"/>
</dbReference>
<dbReference type="InterPro" id="IPR021527">
    <property type="entry name" value="DUF2795"/>
</dbReference>
<dbReference type="EMBL" id="CP032683">
    <property type="protein sequence ID" value="AYK14177.1"/>
    <property type="molecule type" value="Genomic_DNA"/>
</dbReference>
<dbReference type="OrthoDB" id="131412at2157"/>
<reference evidence="1 3" key="1">
    <citation type="journal article" date="2016" name="Int. J. Syst. Evol. Microbiol.">
        <title>Methanosarcina flavescens sp. nov., a methanogenic archaeon isolated from a full-scale anaerobic digester.</title>
        <authorList>
            <person name="Kern T."/>
            <person name="Fischer M.A."/>
            <person name="Deppenmeier U."/>
            <person name="Schmitz R.A."/>
            <person name="Rother M."/>
        </authorList>
    </citation>
    <scope>NUCLEOTIDE SEQUENCE [LARGE SCALE GENOMIC DNA]</scope>
    <source>
        <strain evidence="1 3">E03.2</strain>
    </source>
</reference>